<dbReference type="Proteomes" id="UP000316095">
    <property type="component" value="Unassembled WGS sequence"/>
</dbReference>
<reference evidence="1 2" key="1">
    <citation type="submission" date="2019-02" db="EMBL/GenBank/DDBJ databases">
        <title>Deep-cultivation of Planctomycetes and their phenomic and genomic characterization uncovers novel biology.</title>
        <authorList>
            <person name="Wiegand S."/>
            <person name="Jogler M."/>
            <person name="Boedeker C."/>
            <person name="Pinto D."/>
            <person name="Vollmers J."/>
            <person name="Rivas-Marin E."/>
            <person name="Kohn T."/>
            <person name="Peeters S.H."/>
            <person name="Heuer A."/>
            <person name="Rast P."/>
            <person name="Oberbeckmann S."/>
            <person name="Bunk B."/>
            <person name="Jeske O."/>
            <person name="Meyerdierks A."/>
            <person name="Storesund J.E."/>
            <person name="Kallscheuer N."/>
            <person name="Luecker S."/>
            <person name="Lage O.M."/>
            <person name="Pohl T."/>
            <person name="Merkel B.J."/>
            <person name="Hornburger P."/>
            <person name="Mueller R.-W."/>
            <person name="Bruemmer F."/>
            <person name="Labrenz M."/>
            <person name="Spormann A.M."/>
            <person name="Op Den Camp H."/>
            <person name="Overmann J."/>
            <person name="Amann R."/>
            <person name="Jetten M.S.M."/>
            <person name="Mascher T."/>
            <person name="Medema M.H."/>
            <person name="Devos D.P."/>
            <person name="Kaster A.-K."/>
            <person name="Ovreas L."/>
            <person name="Rohde M."/>
            <person name="Galperin M.Y."/>
            <person name="Jogler C."/>
        </authorList>
    </citation>
    <scope>NUCLEOTIDE SEQUENCE [LARGE SCALE GENOMIC DNA]</scope>
    <source>
        <strain evidence="1 2">Pan54</strain>
    </source>
</reference>
<evidence type="ECO:0000313" key="2">
    <source>
        <dbReference type="Proteomes" id="UP000316095"/>
    </source>
</evidence>
<accession>A0A5C5XDF1</accession>
<evidence type="ECO:0000313" key="1">
    <source>
        <dbReference type="EMBL" id="TWT60804.1"/>
    </source>
</evidence>
<sequence length="71" mass="8476">MTRVIKRIEPVEPIAKWRLTKTEIVQNPEISQKMGKMLSPQPFLFRCKSMRHDGMSKQTHLFSPPRKRNER</sequence>
<comment type="caution">
    <text evidence="1">The sequence shown here is derived from an EMBL/GenBank/DDBJ whole genome shotgun (WGS) entry which is preliminary data.</text>
</comment>
<dbReference type="EMBL" id="SJPG01000001">
    <property type="protein sequence ID" value="TWT60804.1"/>
    <property type="molecule type" value="Genomic_DNA"/>
</dbReference>
<protein>
    <submittedName>
        <fullName evidence="1">Uncharacterized protein</fullName>
    </submittedName>
</protein>
<gene>
    <name evidence="1" type="ORF">Pan54_15310</name>
</gene>
<organism evidence="1 2">
    <name type="scientific">Rubinisphaera italica</name>
    <dbReference type="NCBI Taxonomy" id="2527969"/>
    <lineage>
        <taxon>Bacteria</taxon>
        <taxon>Pseudomonadati</taxon>
        <taxon>Planctomycetota</taxon>
        <taxon>Planctomycetia</taxon>
        <taxon>Planctomycetales</taxon>
        <taxon>Planctomycetaceae</taxon>
        <taxon>Rubinisphaera</taxon>
    </lineage>
</organism>
<proteinExistence type="predicted"/>
<name>A0A5C5XDF1_9PLAN</name>
<keyword evidence="2" id="KW-1185">Reference proteome</keyword>
<dbReference type="AlphaFoldDB" id="A0A5C5XDF1"/>